<keyword evidence="2" id="KW-1185">Reference proteome</keyword>
<dbReference type="AlphaFoldDB" id="A0A0R3U193"/>
<accession>A0A0R3U193</accession>
<dbReference type="Proteomes" id="UP000267029">
    <property type="component" value="Unassembled WGS sequence"/>
</dbReference>
<evidence type="ECO:0000313" key="2">
    <source>
        <dbReference type="Proteomes" id="UP000267029"/>
    </source>
</evidence>
<name>A0A0R3U193_MESCO</name>
<dbReference type="EMBL" id="UXSR01000009">
    <property type="protein sequence ID" value="VDD74112.1"/>
    <property type="molecule type" value="Genomic_DNA"/>
</dbReference>
<reference evidence="1 2" key="1">
    <citation type="submission" date="2018-10" db="EMBL/GenBank/DDBJ databases">
        <authorList>
            <consortium name="Pathogen Informatics"/>
        </authorList>
    </citation>
    <scope>NUCLEOTIDE SEQUENCE [LARGE SCALE GENOMIC DNA]</scope>
</reference>
<proteinExistence type="predicted"/>
<protein>
    <submittedName>
        <fullName evidence="1">Uncharacterized protein</fullName>
    </submittedName>
</protein>
<gene>
    <name evidence="1" type="ORF">MCOS_LOCUS115</name>
</gene>
<sequence>MSLAVSEYMSGPVNVKDGGDADGAGFPDWLPVLKSLLNELTFSNSAPEIFEVGGDFLLGFSRMDLILSGFSPEQRARRLLCCLSTSAYQKARLLGPLDNLLYEELVERLYEVFLPISLRAKLFNNLRRRFHLTGETIEDYIVDIYNRVVRIFRRLNPQLHDHIAANFILSGLDVESLPRYALLWNRPLREVREALLSDPDLLARRQPIHYPFNAHRRFRVFIIAYLGNSNILIIPFHEHIRLAALRMALTPESCTSLAGDNNGAG</sequence>
<evidence type="ECO:0000313" key="1">
    <source>
        <dbReference type="EMBL" id="VDD74112.1"/>
    </source>
</evidence>
<organism evidence="1 2">
    <name type="scientific">Mesocestoides corti</name>
    <name type="common">Flatworm</name>
    <dbReference type="NCBI Taxonomy" id="53468"/>
    <lineage>
        <taxon>Eukaryota</taxon>
        <taxon>Metazoa</taxon>
        <taxon>Spiralia</taxon>
        <taxon>Lophotrochozoa</taxon>
        <taxon>Platyhelminthes</taxon>
        <taxon>Cestoda</taxon>
        <taxon>Eucestoda</taxon>
        <taxon>Cyclophyllidea</taxon>
        <taxon>Mesocestoididae</taxon>
        <taxon>Mesocestoides</taxon>
    </lineage>
</organism>